<dbReference type="OrthoDB" id="1525098at2"/>
<accession>A0A4Q0Y340</accession>
<protein>
    <submittedName>
        <fullName evidence="1">Addiction module protein</fullName>
    </submittedName>
</protein>
<reference evidence="1 2" key="1">
    <citation type="submission" date="2017-10" db="EMBL/GenBank/DDBJ databases">
        <title>Genomics of the genus Arcobacter.</title>
        <authorList>
            <person name="Perez-Cataluna A."/>
            <person name="Figueras M.J."/>
        </authorList>
    </citation>
    <scope>NUCLEOTIDE SEQUENCE [LARGE SCALE GENOMIC DNA]</scope>
    <source>
        <strain evidence="1 2">DSM 24636</strain>
    </source>
</reference>
<dbReference type="Proteomes" id="UP000290191">
    <property type="component" value="Unassembled WGS sequence"/>
</dbReference>
<dbReference type="AlphaFoldDB" id="A0A4Q0Y340"/>
<dbReference type="RefSeq" id="WP_044417670.1">
    <property type="nucleotide sequence ID" value="NZ_CP041070.1"/>
</dbReference>
<sequence length="77" mass="8862">MTALSQKELFDEIDTLPIDIKTQIVDKILKSISPTDKSIDDLWIKEVRKRKEEIDSGNVTLVAGDEVFKKISQRLKF</sequence>
<comment type="caution">
    <text evidence="1">The sequence shown here is derived from an EMBL/GenBank/DDBJ whole genome shotgun (WGS) entry which is preliminary data.</text>
</comment>
<evidence type="ECO:0000313" key="1">
    <source>
        <dbReference type="EMBL" id="RXJ62681.1"/>
    </source>
</evidence>
<keyword evidence="2" id="KW-1185">Reference proteome</keyword>
<name>A0A4Q0Y340_9BACT</name>
<evidence type="ECO:0000313" key="2">
    <source>
        <dbReference type="Proteomes" id="UP000290191"/>
    </source>
</evidence>
<dbReference type="EMBL" id="PDKO01000007">
    <property type="protein sequence ID" value="RXJ62681.1"/>
    <property type="molecule type" value="Genomic_DNA"/>
</dbReference>
<dbReference type="Pfam" id="PF09720">
    <property type="entry name" value="Unstab_antitox"/>
    <property type="match status" value="1"/>
</dbReference>
<gene>
    <name evidence="1" type="ORF">CRV06_09450</name>
</gene>
<organism evidence="1 2">
    <name type="scientific">Halarcobacter anaerophilus</name>
    <dbReference type="NCBI Taxonomy" id="877500"/>
    <lineage>
        <taxon>Bacteria</taxon>
        <taxon>Pseudomonadati</taxon>
        <taxon>Campylobacterota</taxon>
        <taxon>Epsilonproteobacteria</taxon>
        <taxon>Campylobacterales</taxon>
        <taxon>Arcobacteraceae</taxon>
        <taxon>Halarcobacter</taxon>
    </lineage>
</organism>
<dbReference type="InterPro" id="IPR013406">
    <property type="entry name" value="CHP02574_addiction_mod"/>
</dbReference>
<proteinExistence type="predicted"/>
<dbReference type="STRING" id="877500.GCA_000935065_02010"/>